<evidence type="ECO:0000313" key="12">
    <source>
        <dbReference type="EMBL" id="RTH24760.1"/>
    </source>
</evidence>
<dbReference type="InterPro" id="IPR035906">
    <property type="entry name" value="MetI-like_sf"/>
</dbReference>
<dbReference type="EMBL" id="PELW01000221">
    <property type="protein sequence ID" value="RTH24760.1"/>
    <property type="molecule type" value="Genomic_DNA"/>
</dbReference>
<keyword evidence="4 7" id="KW-0812">Transmembrane</keyword>
<evidence type="ECO:0000313" key="23">
    <source>
        <dbReference type="Proteomes" id="UP000288073"/>
    </source>
</evidence>
<gene>
    <name evidence="9" type="ORF">AN926_02210</name>
    <name evidence="16" type="ORF">CSW14_00290</name>
    <name evidence="15" type="ORF">CSW23_12390</name>
    <name evidence="13" type="ORF">CSW29_07230</name>
    <name evidence="14" type="ORF">CSW30_02090</name>
    <name evidence="12" type="ORF">CSW40_07715</name>
    <name evidence="11" type="ORF">CSW41_01310</name>
    <name evidence="10" type="ORF">CSW45_12865</name>
</gene>
<dbReference type="PANTHER" id="PTHR32243">
    <property type="entry name" value="MALTOSE TRANSPORT SYSTEM PERMEASE-RELATED"/>
    <property type="match status" value="1"/>
</dbReference>
<dbReference type="Proteomes" id="UP000287173">
    <property type="component" value="Unassembled WGS sequence"/>
</dbReference>
<dbReference type="Pfam" id="PF00528">
    <property type="entry name" value="BPD_transp_1"/>
    <property type="match status" value="1"/>
</dbReference>
<dbReference type="PATRIC" id="fig|37636.3.peg.2063"/>
<evidence type="ECO:0000313" key="21">
    <source>
        <dbReference type="Proteomes" id="UP000287439"/>
    </source>
</evidence>
<accession>A0A0N0IRI1</accession>
<feature type="transmembrane region" description="Helical" evidence="7">
    <location>
        <begin position="184"/>
        <end position="209"/>
    </location>
</feature>
<keyword evidence="3" id="KW-1003">Cell membrane</keyword>
<dbReference type="CDD" id="cd06261">
    <property type="entry name" value="TM_PBP2"/>
    <property type="match status" value="1"/>
</dbReference>
<dbReference type="EMBL" id="LJJR01000005">
    <property type="protein sequence ID" value="KPD32688.1"/>
    <property type="molecule type" value="Genomic_DNA"/>
</dbReference>
<dbReference type="InterPro" id="IPR000515">
    <property type="entry name" value="MetI-like"/>
</dbReference>
<dbReference type="Proteomes" id="UP000287439">
    <property type="component" value="Unassembled WGS sequence"/>
</dbReference>
<dbReference type="Proteomes" id="UP000286712">
    <property type="component" value="Unassembled WGS sequence"/>
</dbReference>
<comment type="caution">
    <text evidence="9">The sequence shown here is derived from an EMBL/GenBank/DDBJ whole genome shotgun (WGS) entry which is preliminary data.</text>
</comment>
<dbReference type="EMBL" id="PEMW01000007">
    <property type="protein sequence ID" value="RTI61565.1"/>
    <property type="molecule type" value="Genomic_DNA"/>
</dbReference>
<evidence type="ECO:0000256" key="1">
    <source>
        <dbReference type="ARBA" id="ARBA00004651"/>
    </source>
</evidence>
<evidence type="ECO:0000313" key="19">
    <source>
        <dbReference type="Proteomes" id="UP000286910"/>
    </source>
</evidence>
<evidence type="ECO:0000313" key="14">
    <source>
        <dbReference type="EMBL" id="RTI11732.1"/>
    </source>
</evidence>
<evidence type="ECO:0000313" key="18">
    <source>
        <dbReference type="Proteomes" id="UP000286712"/>
    </source>
</evidence>
<evidence type="ECO:0000256" key="5">
    <source>
        <dbReference type="ARBA" id="ARBA00022989"/>
    </source>
</evidence>
<reference evidence="9 17" key="1">
    <citation type="submission" date="2015-09" db="EMBL/GenBank/DDBJ databases">
        <title>Draft genome sequence of Thermus scotoductus strain K1 isolated from a geothermal spring in Nagorno-Karabakh, Armenia.</title>
        <authorList>
            <person name="Saghatelyan A."/>
            <person name="Poghosyan L."/>
            <person name="Panosyan H."/>
            <person name="Birkeland N.-K."/>
        </authorList>
    </citation>
    <scope>NUCLEOTIDE SEQUENCE [LARGE SCALE GENOMIC DNA]</scope>
    <source>
        <strain evidence="9 17">K1</strain>
    </source>
</reference>
<evidence type="ECO:0000313" key="20">
    <source>
        <dbReference type="Proteomes" id="UP000287173"/>
    </source>
</evidence>
<evidence type="ECO:0000256" key="7">
    <source>
        <dbReference type="RuleBase" id="RU363032"/>
    </source>
</evidence>
<evidence type="ECO:0000256" key="3">
    <source>
        <dbReference type="ARBA" id="ARBA00022475"/>
    </source>
</evidence>
<evidence type="ECO:0000313" key="15">
    <source>
        <dbReference type="EMBL" id="RTI13929.1"/>
    </source>
</evidence>
<dbReference type="Proteomes" id="UP000287467">
    <property type="component" value="Unassembled WGS sequence"/>
</dbReference>
<dbReference type="Proteomes" id="UP000288347">
    <property type="component" value="Unassembled WGS sequence"/>
</dbReference>
<dbReference type="GeneID" id="93866525"/>
<dbReference type="EMBL" id="PEMH01000222">
    <property type="protein sequence ID" value="RTH99744.1"/>
    <property type="molecule type" value="Genomic_DNA"/>
</dbReference>
<evidence type="ECO:0000256" key="4">
    <source>
        <dbReference type="ARBA" id="ARBA00022692"/>
    </source>
</evidence>
<sequence length="280" mass="30395">MRAFLRMGNRLLFYLLVVFVVVYSVFPFYWAVISSFKPSDALFASNPSLLPLPFTLDHYRNVFIQANFGRNLLNSLMVAGGATLLSLTLGVLAAYALGRLPFPPKNAVLYLVLAMTMFPQIAVLGGLFMLLRQAGLFNTHLGLILSYLLFTLPFTVWVLVGYFKGLPRELEEAAYVDGATPLQTLVRIMLPLTGPGLVTTGLLAFIAAWNEYLFALTFTVGDKVKTVPPAIASFGGATPFEIPWGSIMAASVVVTVPLVVLVLIFQQRIVAGLTAGAVKG</sequence>
<reference evidence="18 19" key="2">
    <citation type="journal article" date="2019" name="Extremophiles">
        <title>Biogeography of thermophiles and predominance of Thermus scotoductus in domestic water heaters.</title>
        <authorList>
            <person name="Wilpiszeski R.L."/>
            <person name="Zhang Z."/>
            <person name="House C.H."/>
        </authorList>
    </citation>
    <scope>NUCLEOTIDE SEQUENCE [LARGE SCALE GENOMIC DNA]</scope>
    <source>
        <strain evidence="15 23">10_S10</strain>
        <strain evidence="13 24">16_S16</strain>
        <strain evidence="14 20">17_S17</strain>
        <strain evidence="16 22">1_S1</strain>
        <strain evidence="12 18">27_S27</strain>
        <strain evidence="11 21">28_S28</strain>
        <strain evidence="10 19">32_S32</strain>
    </source>
</reference>
<dbReference type="EMBL" id="PEMN01000379">
    <property type="protein sequence ID" value="RTI13929.1"/>
    <property type="molecule type" value="Genomic_DNA"/>
</dbReference>
<keyword evidence="6 7" id="KW-0472">Membrane</keyword>
<dbReference type="Gene3D" id="1.10.3720.10">
    <property type="entry name" value="MetI-like"/>
    <property type="match status" value="1"/>
</dbReference>
<protein>
    <submittedName>
        <fullName evidence="10">Carbohydrate ABC transporter permease</fullName>
    </submittedName>
    <submittedName>
        <fullName evidence="9">Sugar ABC transporter permease</fullName>
    </submittedName>
</protein>
<evidence type="ECO:0000259" key="8">
    <source>
        <dbReference type="PROSITE" id="PS50928"/>
    </source>
</evidence>
<feature type="transmembrane region" description="Helical" evidence="7">
    <location>
        <begin position="12"/>
        <end position="33"/>
    </location>
</feature>
<dbReference type="AlphaFoldDB" id="A0A0N0IRI1"/>
<feature type="transmembrane region" description="Helical" evidence="7">
    <location>
        <begin position="76"/>
        <end position="97"/>
    </location>
</feature>
<comment type="similarity">
    <text evidence="7">Belongs to the binding-protein-dependent transport system permease family.</text>
</comment>
<evidence type="ECO:0000313" key="9">
    <source>
        <dbReference type="EMBL" id="KPD32688.1"/>
    </source>
</evidence>
<dbReference type="Proteomes" id="UP000288073">
    <property type="component" value="Unassembled WGS sequence"/>
</dbReference>
<evidence type="ECO:0000256" key="6">
    <source>
        <dbReference type="ARBA" id="ARBA00023136"/>
    </source>
</evidence>
<evidence type="ECO:0000313" key="13">
    <source>
        <dbReference type="EMBL" id="RTH99744.1"/>
    </source>
</evidence>
<comment type="subcellular location">
    <subcellularLocation>
        <location evidence="1 7">Cell membrane</location>
        <topology evidence="1 7">Multi-pass membrane protein</topology>
    </subcellularLocation>
</comment>
<evidence type="ECO:0000313" key="17">
    <source>
        <dbReference type="Proteomes" id="UP000053099"/>
    </source>
</evidence>
<dbReference type="EMBL" id="PEMG01000039">
    <property type="protein sequence ID" value="RTI11732.1"/>
    <property type="molecule type" value="Genomic_DNA"/>
</dbReference>
<dbReference type="EMBL" id="PELR01000385">
    <property type="protein sequence ID" value="RTH00646.1"/>
    <property type="molecule type" value="Genomic_DNA"/>
</dbReference>
<feature type="transmembrane region" description="Helical" evidence="7">
    <location>
        <begin position="109"/>
        <end position="131"/>
    </location>
</feature>
<dbReference type="EMBL" id="PELV01000027">
    <property type="protein sequence ID" value="RTH20910.1"/>
    <property type="molecule type" value="Genomic_DNA"/>
</dbReference>
<dbReference type="Proteomes" id="UP000053099">
    <property type="component" value="Unassembled WGS sequence"/>
</dbReference>
<dbReference type="GO" id="GO:0055085">
    <property type="term" value="P:transmembrane transport"/>
    <property type="evidence" value="ECO:0007669"/>
    <property type="project" value="InterPro"/>
</dbReference>
<feature type="transmembrane region" description="Helical" evidence="7">
    <location>
        <begin position="143"/>
        <end position="163"/>
    </location>
</feature>
<feature type="domain" description="ABC transmembrane type-1" evidence="8">
    <location>
        <begin position="72"/>
        <end position="265"/>
    </location>
</feature>
<dbReference type="SUPFAM" id="SSF161098">
    <property type="entry name" value="MetI-like"/>
    <property type="match status" value="1"/>
</dbReference>
<keyword evidence="2 7" id="KW-0813">Transport</keyword>
<dbReference type="PANTHER" id="PTHR32243:SF18">
    <property type="entry name" value="INNER MEMBRANE ABC TRANSPORTER PERMEASE PROTEIN YCJP"/>
    <property type="match status" value="1"/>
</dbReference>
<name>A0A0N0IRI1_THESC</name>
<evidence type="ECO:0000313" key="24">
    <source>
        <dbReference type="Proteomes" id="UP000288347"/>
    </source>
</evidence>
<dbReference type="PROSITE" id="PS50928">
    <property type="entry name" value="ABC_TM1"/>
    <property type="match status" value="1"/>
</dbReference>
<feature type="transmembrane region" description="Helical" evidence="7">
    <location>
        <begin position="242"/>
        <end position="265"/>
    </location>
</feature>
<evidence type="ECO:0000256" key="2">
    <source>
        <dbReference type="ARBA" id="ARBA00022448"/>
    </source>
</evidence>
<evidence type="ECO:0000313" key="16">
    <source>
        <dbReference type="EMBL" id="RTI61565.1"/>
    </source>
</evidence>
<proteinExistence type="inferred from homology"/>
<dbReference type="Proteomes" id="UP000286910">
    <property type="component" value="Unassembled WGS sequence"/>
</dbReference>
<evidence type="ECO:0000313" key="10">
    <source>
        <dbReference type="EMBL" id="RTH00646.1"/>
    </source>
</evidence>
<dbReference type="RefSeq" id="WP_019550567.1">
    <property type="nucleotide sequence ID" value="NZ_DAHVNI010000015.1"/>
</dbReference>
<evidence type="ECO:0000313" key="22">
    <source>
        <dbReference type="Proteomes" id="UP000287467"/>
    </source>
</evidence>
<dbReference type="InterPro" id="IPR050901">
    <property type="entry name" value="BP-dep_ABC_trans_perm"/>
</dbReference>
<evidence type="ECO:0000313" key="11">
    <source>
        <dbReference type="EMBL" id="RTH20910.1"/>
    </source>
</evidence>
<dbReference type="GO" id="GO:0005886">
    <property type="term" value="C:plasma membrane"/>
    <property type="evidence" value="ECO:0007669"/>
    <property type="project" value="UniProtKB-SubCell"/>
</dbReference>
<keyword evidence="5 7" id="KW-1133">Transmembrane helix</keyword>
<organism evidence="9 17">
    <name type="scientific">Thermus scotoductus</name>
    <dbReference type="NCBI Taxonomy" id="37636"/>
    <lineage>
        <taxon>Bacteria</taxon>
        <taxon>Thermotogati</taxon>
        <taxon>Deinococcota</taxon>
        <taxon>Deinococci</taxon>
        <taxon>Thermales</taxon>
        <taxon>Thermaceae</taxon>
        <taxon>Thermus</taxon>
    </lineage>
</organism>